<evidence type="ECO:0000313" key="2">
    <source>
        <dbReference type="RefSeq" id="XP_030984260.1"/>
    </source>
</evidence>
<dbReference type="AlphaFoldDB" id="A0A6P8BAR1"/>
<dbReference type="RefSeq" id="XP_030984260.1">
    <property type="nucleotide sequence ID" value="XM_031123594.1"/>
</dbReference>
<organism evidence="1 2">
    <name type="scientific">Pyricularia grisea</name>
    <name type="common">Crabgrass-specific blast fungus</name>
    <name type="synonym">Magnaporthe grisea</name>
    <dbReference type="NCBI Taxonomy" id="148305"/>
    <lineage>
        <taxon>Eukaryota</taxon>
        <taxon>Fungi</taxon>
        <taxon>Dikarya</taxon>
        <taxon>Ascomycota</taxon>
        <taxon>Pezizomycotina</taxon>
        <taxon>Sordariomycetes</taxon>
        <taxon>Sordariomycetidae</taxon>
        <taxon>Magnaporthales</taxon>
        <taxon>Pyriculariaceae</taxon>
        <taxon>Pyricularia</taxon>
    </lineage>
</organism>
<keyword evidence="1" id="KW-1185">Reference proteome</keyword>
<name>A0A6P8BAR1_PYRGI</name>
<reference evidence="2" key="3">
    <citation type="submission" date="2025-08" db="UniProtKB">
        <authorList>
            <consortium name="RefSeq"/>
        </authorList>
    </citation>
    <scope>IDENTIFICATION</scope>
    <source>
        <strain evidence="2">NI907</strain>
    </source>
</reference>
<accession>A0A6P8BAR1</accession>
<sequence length="83" mass="8872">KILAPLSPLALRNQYGHTALYIAVVKGLQPPHGELLLPHVRKEGLLARHRNESFGEGWLASKEEREGGIGVLLAASLDGQGVG</sequence>
<dbReference type="GeneID" id="41958503"/>
<dbReference type="KEGG" id="pgri:PgNI_03539"/>
<protein>
    <recommendedName>
        <fullName evidence="3">Ankyrin repeat protein</fullName>
    </recommendedName>
</protein>
<evidence type="ECO:0008006" key="3">
    <source>
        <dbReference type="Google" id="ProtNLM"/>
    </source>
</evidence>
<feature type="non-terminal residue" evidence="2">
    <location>
        <position position="1"/>
    </location>
</feature>
<reference evidence="2" key="2">
    <citation type="submission" date="2019-10" db="EMBL/GenBank/DDBJ databases">
        <authorList>
            <consortium name="NCBI Genome Project"/>
        </authorList>
    </citation>
    <scope>NUCLEOTIDE SEQUENCE</scope>
    <source>
        <strain evidence="2">NI907</strain>
    </source>
</reference>
<reference evidence="2" key="1">
    <citation type="journal article" date="2019" name="Mol. Biol. Evol.">
        <title>Blast fungal genomes show frequent chromosomal changes, gene gains and losses, and effector gene turnover.</title>
        <authorList>
            <person name="Gomez Luciano L.B."/>
            <person name="Jason Tsai I."/>
            <person name="Chuma I."/>
            <person name="Tosa Y."/>
            <person name="Chen Y.H."/>
            <person name="Li J.Y."/>
            <person name="Li M.Y."/>
            <person name="Jade Lu M.Y."/>
            <person name="Nakayashiki H."/>
            <person name="Li W.H."/>
        </authorList>
    </citation>
    <scope>NUCLEOTIDE SEQUENCE</scope>
    <source>
        <strain evidence="2">NI907</strain>
    </source>
</reference>
<evidence type="ECO:0000313" key="1">
    <source>
        <dbReference type="Proteomes" id="UP000515153"/>
    </source>
</evidence>
<proteinExistence type="predicted"/>
<dbReference type="Proteomes" id="UP000515153">
    <property type="component" value="Unplaced"/>
</dbReference>
<gene>
    <name evidence="2" type="ORF">PgNI_03539</name>
</gene>